<feature type="chain" id="PRO_5045410484" evidence="2">
    <location>
        <begin position="26"/>
        <end position="651"/>
    </location>
</feature>
<dbReference type="SUPFAM" id="SSF82171">
    <property type="entry name" value="DPP6 N-terminal domain-like"/>
    <property type="match status" value="1"/>
</dbReference>
<dbReference type="SUPFAM" id="SSF53474">
    <property type="entry name" value="alpha/beta-Hydrolases"/>
    <property type="match status" value="1"/>
</dbReference>
<accession>A0ABT0BJZ1</accession>
<evidence type="ECO:0000256" key="1">
    <source>
        <dbReference type="ARBA" id="ARBA00022801"/>
    </source>
</evidence>
<gene>
    <name evidence="4" type="ORF">MTR66_00860</name>
</gene>
<evidence type="ECO:0000313" key="4">
    <source>
        <dbReference type="EMBL" id="MCJ2185360.1"/>
    </source>
</evidence>
<keyword evidence="5" id="KW-1185">Reference proteome</keyword>
<protein>
    <submittedName>
        <fullName evidence="4">S9 family peptidase</fullName>
    </submittedName>
</protein>
<keyword evidence="1" id="KW-0378">Hydrolase</keyword>
<feature type="domain" description="Peptidase S9 prolyl oligopeptidase catalytic" evidence="3">
    <location>
        <begin position="439"/>
        <end position="647"/>
    </location>
</feature>
<comment type="caution">
    <text evidence="4">The sequence shown here is derived from an EMBL/GenBank/DDBJ whole genome shotgun (WGS) entry which is preliminary data.</text>
</comment>
<proteinExistence type="predicted"/>
<dbReference type="PANTHER" id="PTHR42776:SF27">
    <property type="entry name" value="DIPEPTIDYL PEPTIDASE FAMILY MEMBER 6"/>
    <property type="match status" value="1"/>
</dbReference>
<dbReference type="InterPro" id="IPR029058">
    <property type="entry name" value="AB_hydrolase_fold"/>
</dbReference>
<feature type="signal peptide" evidence="2">
    <location>
        <begin position="1"/>
        <end position="25"/>
    </location>
</feature>
<dbReference type="EMBL" id="JALHLG010000001">
    <property type="protein sequence ID" value="MCJ2185360.1"/>
    <property type="molecule type" value="Genomic_DNA"/>
</dbReference>
<dbReference type="Pfam" id="PF00326">
    <property type="entry name" value="Peptidase_S9"/>
    <property type="match status" value="1"/>
</dbReference>
<dbReference type="Proteomes" id="UP001202281">
    <property type="component" value="Unassembled WGS sequence"/>
</dbReference>
<organism evidence="4 5">
    <name type="scientific">Novosphingobium beihaiensis</name>
    <dbReference type="NCBI Taxonomy" id="2930389"/>
    <lineage>
        <taxon>Bacteria</taxon>
        <taxon>Pseudomonadati</taxon>
        <taxon>Pseudomonadota</taxon>
        <taxon>Alphaproteobacteria</taxon>
        <taxon>Sphingomonadales</taxon>
        <taxon>Sphingomonadaceae</taxon>
        <taxon>Novosphingobium</taxon>
    </lineage>
</organism>
<reference evidence="4 5" key="1">
    <citation type="submission" date="2022-04" db="EMBL/GenBank/DDBJ databases">
        <title>Identification of a novel bacterium isolated from mangrove sediments.</title>
        <authorList>
            <person name="Pan X."/>
        </authorList>
    </citation>
    <scope>NUCLEOTIDE SEQUENCE [LARGE SCALE GENOMIC DNA]</scope>
    <source>
        <strain evidence="4 5">B2638</strain>
    </source>
</reference>
<sequence length="651" mass="70907">MHKLVSSAKAATSALALLSAMTVAAAPSVPPLAAYGNLPLVKDMAISSTTGDKIAVVATVKGKPRVIVIDSDNRQLLNIPAGDSKLRGIDWAGDDFVLVTKSTTASLGPMFTASKYEFNGTIVLPIDGSKAQFVFGGTKGIANTTQGRYGLRKIDGEWKGYFGGIALDTDGLNTRWRHGRPTLYGVDLATNRARIAAAPASENHFRDWLVDENGEIAVTLDVNRNNGKWQITNEHHDKLAEGVDPTGDISLICFGKDGSSFLYSTEDDNEGVTHWFEVPLAGGDAVEVLPDTRVERLYIDKRNSRLLGYLPGGAEPKPVFFDPERQKAADKIYRAFGKWHATLIDYTPDMTHAIVHTSGNKDSGTWFRVDVANLKADAVSYDRDAILPDAVGPISTVEYKAADGLEMDGILTLPPGREAKNLPVIMLPHGGPTAHDEPGFDWWAQAFASRGYAVFQPNFRGSTNRDDAFRRAGYGQWGRKMQTDISDGLNELVRQGIADPKRACIVGASYGGYAALAGVTLQHGIYRCAVSVAGVADVELMYNTDVYESGGTRMTRKSLRESLGNPKEFDSISPRRFADQADAPVLLIHGKDDTVVPFKQSAVMADALKDAHKPYEMVVLKHEDHWLSQSDTRLQMLTAAMRFVQKYNPAD</sequence>
<name>A0ABT0BJZ1_9SPHN</name>
<dbReference type="PANTHER" id="PTHR42776">
    <property type="entry name" value="SERINE PEPTIDASE S9 FAMILY MEMBER"/>
    <property type="match status" value="1"/>
</dbReference>
<evidence type="ECO:0000259" key="3">
    <source>
        <dbReference type="Pfam" id="PF00326"/>
    </source>
</evidence>
<dbReference type="InterPro" id="IPR001375">
    <property type="entry name" value="Peptidase_S9_cat"/>
</dbReference>
<evidence type="ECO:0000256" key="2">
    <source>
        <dbReference type="SAM" id="SignalP"/>
    </source>
</evidence>
<keyword evidence="2" id="KW-0732">Signal</keyword>
<dbReference type="Gene3D" id="3.40.50.1820">
    <property type="entry name" value="alpha/beta hydrolase"/>
    <property type="match status" value="1"/>
</dbReference>
<evidence type="ECO:0000313" key="5">
    <source>
        <dbReference type="Proteomes" id="UP001202281"/>
    </source>
</evidence>
<dbReference type="RefSeq" id="WP_243917079.1">
    <property type="nucleotide sequence ID" value="NZ_JALHLG010000001.1"/>
</dbReference>